<keyword evidence="4" id="KW-1185">Reference proteome</keyword>
<dbReference type="OrthoDB" id="412258at2759"/>
<evidence type="ECO:0000256" key="1">
    <source>
        <dbReference type="SAM" id="MobiDB-lite"/>
    </source>
</evidence>
<gene>
    <name evidence="3" type="ORF">AK812_SmicGene43699</name>
</gene>
<feature type="compositionally biased region" description="Acidic residues" evidence="1">
    <location>
        <begin position="410"/>
        <end position="428"/>
    </location>
</feature>
<feature type="transmembrane region" description="Helical" evidence="2">
    <location>
        <begin position="259"/>
        <end position="284"/>
    </location>
</feature>
<evidence type="ECO:0000313" key="3">
    <source>
        <dbReference type="EMBL" id="OLP76373.1"/>
    </source>
</evidence>
<reference evidence="3 4" key="1">
    <citation type="submission" date="2016-02" db="EMBL/GenBank/DDBJ databases">
        <title>Genome analysis of coral dinoflagellate symbionts highlights evolutionary adaptations to a symbiotic lifestyle.</title>
        <authorList>
            <person name="Aranda M."/>
            <person name="Li Y."/>
            <person name="Liew Y.J."/>
            <person name="Baumgarten S."/>
            <person name="Simakov O."/>
            <person name="Wilson M."/>
            <person name="Piel J."/>
            <person name="Ashoor H."/>
            <person name="Bougouffa S."/>
            <person name="Bajic V.B."/>
            <person name="Ryu T."/>
            <person name="Ravasi T."/>
            <person name="Bayer T."/>
            <person name="Micklem G."/>
            <person name="Kim H."/>
            <person name="Bhak J."/>
            <person name="Lajeunesse T.C."/>
            <person name="Voolstra C.R."/>
        </authorList>
    </citation>
    <scope>NUCLEOTIDE SEQUENCE [LARGE SCALE GENOMIC DNA]</scope>
    <source>
        <strain evidence="3 4">CCMP2467</strain>
    </source>
</reference>
<keyword evidence="2" id="KW-0812">Transmembrane</keyword>
<dbReference type="EMBL" id="LSRX01002044">
    <property type="protein sequence ID" value="OLP76373.1"/>
    <property type="molecule type" value="Genomic_DNA"/>
</dbReference>
<feature type="region of interest" description="Disordered" evidence="1">
    <location>
        <begin position="313"/>
        <end position="344"/>
    </location>
</feature>
<name>A0A1Q9C0D8_SYMMI</name>
<keyword evidence="2" id="KW-0472">Membrane</keyword>
<dbReference type="AlphaFoldDB" id="A0A1Q9C0D8"/>
<organism evidence="3 4">
    <name type="scientific">Symbiodinium microadriaticum</name>
    <name type="common">Dinoflagellate</name>
    <name type="synonym">Zooxanthella microadriatica</name>
    <dbReference type="NCBI Taxonomy" id="2951"/>
    <lineage>
        <taxon>Eukaryota</taxon>
        <taxon>Sar</taxon>
        <taxon>Alveolata</taxon>
        <taxon>Dinophyceae</taxon>
        <taxon>Suessiales</taxon>
        <taxon>Symbiodiniaceae</taxon>
        <taxon>Symbiodinium</taxon>
    </lineage>
</organism>
<sequence length="447" mass="47509">MNVGVGPGGLMLHWITGLGGFWFLRGRSHFKEQVNASFLRRDMAEVPETSSGAYNAYALSPNAPHCGALDAKSSKGQERADKAAKGSKGQYRLLAWLLSRVQDLILFEWLAKLGQAASGPGDNSSCGPLRAADGARWLQLLLHDGRASCLAVTDSASNLAARPKLLCHCGNVKVSAAVLPVPTAIANRIVCSYDAHFEGSETQIDVQFRLKELATLFRFPNTYASKVGKTSDGMYKDPKGNPVVEFLDTFQQSRVFACWWPRICAAALYCCILLVTHSAVVGMLGKGEIRQTRAGCPLAQNVWRAPPQYQSFDDANPFPRECPPADYSDNSLDGPEDPRLYDDNAAGTRQSVLGHEQEILRSGSAAAALSGGAGGQPTMASRNGFRKPPGSGAIVAGRQDDGAGLSADTTDAEEVDMQEVESGLEESGDGAAAGPSSHAGELPVVKV</sequence>
<protein>
    <submittedName>
        <fullName evidence="3">Uncharacterized protein</fullName>
    </submittedName>
</protein>
<evidence type="ECO:0000256" key="2">
    <source>
        <dbReference type="SAM" id="Phobius"/>
    </source>
</evidence>
<accession>A0A1Q9C0D8</accession>
<keyword evidence="2" id="KW-1133">Transmembrane helix</keyword>
<feature type="region of interest" description="Disordered" evidence="1">
    <location>
        <begin position="365"/>
        <end position="447"/>
    </location>
</feature>
<proteinExistence type="predicted"/>
<evidence type="ECO:0000313" key="4">
    <source>
        <dbReference type="Proteomes" id="UP000186817"/>
    </source>
</evidence>
<dbReference type="Proteomes" id="UP000186817">
    <property type="component" value="Unassembled WGS sequence"/>
</dbReference>
<comment type="caution">
    <text evidence="3">The sequence shown here is derived from an EMBL/GenBank/DDBJ whole genome shotgun (WGS) entry which is preliminary data.</text>
</comment>